<dbReference type="AlphaFoldDB" id="A0A2A2WMY4"/>
<keyword evidence="2" id="KW-0418">Kinase</keyword>
<dbReference type="CDD" id="cd24146">
    <property type="entry name" value="nat-AmDH_N_like"/>
    <property type="match status" value="1"/>
</dbReference>
<dbReference type="RefSeq" id="WP_095718752.1">
    <property type="nucleotide sequence ID" value="NZ_NTGA01000022.1"/>
</dbReference>
<dbReference type="Pfam" id="PF19328">
    <property type="entry name" value="DAP_DH_C"/>
    <property type="match status" value="1"/>
</dbReference>
<dbReference type="GO" id="GO:0016301">
    <property type="term" value="F:kinase activity"/>
    <property type="evidence" value="ECO:0007669"/>
    <property type="project" value="UniProtKB-KW"/>
</dbReference>
<dbReference type="SUPFAM" id="SSF51735">
    <property type="entry name" value="NAD(P)-binding Rossmann-fold domains"/>
    <property type="match status" value="1"/>
</dbReference>
<organism evidence="2 3">
    <name type="scientific">Dietzia natronolimnaea</name>
    <dbReference type="NCBI Taxonomy" id="161920"/>
    <lineage>
        <taxon>Bacteria</taxon>
        <taxon>Bacillati</taxon>
        <taxon>Actinomycetota</taxon>
        <taxon>Actinomycetes</taxon>
        <taxon>Mycobacteriales</taxon>
        <taxon>Dietziaceae</taxon>
        <taxon>Dietzia</taxon>
    </lineage>
</organism>
<accession>A0A2A2WMY4</accession>
<evidence type="ECO:0000313" key="2">
    <source>
        <dbReference type="EMBL" id="PAY22558.1"/>
    </source>
</evidence>
<dbReference type="InterPro" id="IPR036291">
    <property type="entry name" value="NAD(P)-bd_dom_sf"/>
</dbReference>
<keyword evidence="2" id="KW-0808">Transferase</keyword>
<name>A0A2A2WMY4_9ACTN</name>
<comment type="caution">
    <text evidence="2">The sequence shown here is derived from an EMBL/GenBank/DDBJ whole genome shotgun (WGS) entry which is preliminary data.</text>
</comment>
<sequence>MAIRVAQIATGNAGAIALRHLIEDPRFELVGVWVHSADKAGRDAGELAGLGVDTGVTATTSAADIVAAAPDCVVYCAMSDTRPVEAARDIREYLAAGINVAGTAPTPLINPAAGVPGSARAKLEAAALEGGATLFVTGVDPGFTNDLLPLAITGTCREVRQVRCTEFSDYATYDSTESMVDVMGFGTPLDQTPLLFLPGVLTAGWGASIHLLAAGLGVEVDEITEHVEREPAPETYEVAACTIAEGTQAGFRFQITGMVAGEPVIVVEHVTRTRGDLRPDWPYAVQEGHSYRVEVIGEPSYVLDLAAQSADGDHNYSAILAGVGRVVNAVPAVVAAAPGLTTTLDLPLTGAPGIVGTR</sequence>
<gene>
    <name evidence="2" type="ORF">CEY15_12670</name>
</gene>
<evidence type="ECO:0000313" key="3">
    <source>
        <dbReference type="Proteomes" id="UP000218810"/>
    </source>
</evidence>
<protein>
    <submittedName>
        <fullName evidence="2">Diacylglycerol kinase</fullName>
    </submittedName>
</protein>
<dbReference type="Gene3D" id="3.40.50.720">
    <property type="entry name" value="NAD(P)-binding Rossmann-like Domain"/>
    <property type="match status" value="1"/>
</dbReference>
<dbReference type="EMBL" id="NTGA01000022">
    <property type="protein sequence ID" value="PAY22558.1"/>
    <property type="molecule type" value="Genomic_DNA"/>
</dbReference>
<dbReference type="Proteomes" id="UP000218810">
    <property type="component" value="Unassembled WGS sequence"/>
</dbReference>
<reference evidence="3" key="1">
    <citation type="submission" date="2017-09" db="EMBL/GenBank/DDBJ databases">
        <authorList>
            <person name="Zhang Y."/>
            <person name="Huang X."/>
            <person name="Liu J."/>
            <person name="Lu L."/>
            <person name="Peng K."/>
        </authorList>
    </citation>
    <scope>NUCLEOTIDE SEQUENCE [LARGE SCALE GENOMIC DNA]</scope>
    <source>
        <strain evidence="3">S-XJ-1</strain>
    </source>
</reference>
<feature type="domain" description="2,4-diaminopentanoate dehydrogenase C-terminal" evidence="1">
    <location>
        <begin position="144"/>
        <end position="350"/>
    </location>
</feature>
<proteinExistence type="predicted"/>
<keyword evidence="3" id="KW-1185">Reference proteome</keyword>
<dbReference type="OrthoDB" id="4759936at2"/>
<evidence type="ECO:0000259" key="1">
    <source>
        <dbReference type="Pfam" id="PF19328"/>
    </source>
</evidence>
<dbReference type="InterPro" id="IPR045760">
    <property type="entry name" value="DAP_DH_C"/>
</dbReference>